<dbReference type="EMBL" id="BAAABY010000048">
    <property type="protein sequence ID" value="GAA0491849.1"/>
    <property type="molecule type" value="Genomic_DNA"/>
</dbReference>
<organism evidence="3 4">
    <name type="scientific">Streptomyces olivaceiscleroticus</name>
    <dbReference type="NCBI Taxonomy" id="68245"/>
    <lineage>
        <taxon>Bacteria</taxon>
        <taxon>Bacillati</taxon>
        <taxon>Actinomycetota</taxon>
        <taxon>Actinomycetes</taxon>
        <taxon>Kitasatosporales</taxon>
        <taxon>Streptomycetaceae</taxon>
        <taxon>Streptomyces</taxon>
    </lineage>
</organism>
<evidence type="ECO:0000313" key="4">
    <source>
        <dbReference type="Proteomes" id="UP001500909"/>
    </source>
</evidence>
<dbReference type="Proteomes" id="UP001500909">
    <property type="component" value="Unassembled WGS sequence"/>
</dbReference>
<dbReference type="InterPro" id="IPR013783">
    <property type="entry name" value="Ig-like_fold"/>
</dbReference>
<feature type="transmembrane region" description="Helical" evidence="1">
    <location>
        <begin position="40"/>
        <end position="60"/>
    </location>
</feature>
<dbReference type="Gene3D" id="2.60.40.10">
    <property type="entry name" value="Immunoglobulins"/>
    <property type="match status" value="1"/>
</dbReference>
<comment type="caution">
    <text evidence="3">The sequence shown here is derived from an EMBL/GenBank/DDBJ whole genome shotgun (WGS) entry which is preliminary data.</text>
</comment>
<dbReference type="InterPro" id="IPR025275">
    <property type="entry name" value="DUF4015"/>
</dbReference>
<dbReference type="InterPro" id="IPR017853">
    <property type="entry name" value="GH"/>
</dbReference>
<reference evidence="4" key="1">
    <citation type="journal article" date="2019" name="Int. J. Syst. Evol. Microbiol.">
        <title>The Global Catalogue of Microorganisms (GCM) 10K type strain sequencing project: providing services to taxonomists for standard genome sequencing and annotation.</title>
        <authorList>
            <consortium name="The Broad Institute Genomics Platform"/>
            <consortium name="The Broad Institute Genome Sequencing Center for Infectious Disease"/>
            <person name="Wu L."/>
            <person name="Ma J."/>
        </authorList>
    </citation>
    <scope>NUCLEOTIDE SEQUENCE [LARGE SCALE GENOMIC DNA]</scope>
    <source>
        <strain evidence="4">JCM 4805</strain>
    </source>
</reference>
<keyword evidence="1" id="KW-0472">Membrane</keyword>
<dbReference type="Pfam" id="PF13200">
    <property type="entry name" value="DUF4015"/>
    <property type="match status" value="1"/>
</dbReference>
<evidence type="ECO:0000259" key="2">
    <source>
        <dbReference type="Pfam" id="PF13200"/>
    </source>
</evidence>
<evidence type="ECO:0000256" key="1">
    <source>
        <dbReference type="SAM" id="Phobius"/>
    </source>
</evidence>
<protein>
    <recommendedName>
        <fullName evidence="2">DUF4015 domain-containing protein</fullName>
    </recommendedName>
</protein>
<evidence type="ECO:0000313" key="3">
    <source>
        <dbReference type="EMBL" id="GAA0491849.1"/>
    </source>
</evidence>
<sequence>MRLNWKKLFRNTSDNTSVSASSTSSASADSSRGRAARRPLVILLAGVLAMVLVVGGVLLVRQHSGVDFQLAGASAGGVVNADVGKHGVEVTAPDGESLHGAEVTVDGKRMPVRSTGRHLTVGLNGLHDGTHELKVASEGSMFGGSELTRRLTVDTTPPKLTVADTEGRSLRGPVTVKGRAQDAAEVTVAGRKAHVAKDGTFAVTLPRPPAEATAVATDEAGNTARADAVITVRRPELRAVHVSGQAWASDQLRKPVLKLLKEHKLNAVQLDIKDELGEIGYDSEVPLAKKIGAAKGYYDTKKAIKEIHAAGGSVVGRIVAFRDPILASASWKDGHRDRVVQTPDGGPYGGGSKYGSLSFTNFADKEVRQYHLDLATEAAKLGFDDILYDYIRRPDGKISTMSFPGLGKTSPEDSIAHLVAQTRTVAREHGAFLGVSVFGVAVTRPKEIAQDIGKLAEQTDYIAPMVYPSHWAAGEYGVSDPNSHPYPITKKSLADFVKKTRHTDAQIVPWLQDFSLGVSYGDAEVAAQIRAAADDGIHSFLLWNPAVRYHGGALKPME</sequence>
<feature type="domain" description="DUF4015" evidence="2">
    <location>
        <begin position="239"/>
        <end position="549"/>
    </location>
</feature>
<name>A0ABP3L4L6_9ACTN</name>
<dbReference type="SUPFAM" id="SSF51445">
    <property type="entry name" value="(Trans)glycosidases"/>
    <property type="match status" value="1"/>
</dbReference>
<keyword evidence="1" id="KW-0812">Transmembrane</keyword>
<keyword evidence="1" id="KW-1133">Transmembrane helix</keyword>
<gene>
    <name evidence="3" type="ORF">GCM10010361_66440</name>
</gene>
<proteinExistence type="predicted"/>
<keyword evidence="4" id="KW-1185">Reference proteome</keyword>
<accession>A0ABP3L4L6</accession>